<dbReference type="InterPro" id="IPR050390">
    <property type="entry name" value="C5-Methyltransferase"/>
</dbReference>
<dbReference type="PROSITE" id="PS00095">
    <property type="entry name" value="C5_MTASE_2"/>
    <property type="match status" value="1"/>
</dbReference>
<evidence type="ECO:0000256" key="5">
    <source>
        <dbReference type="SAM" id="MobiDB-lite"/>
    </source>
</evidence>
<keyword evidence="7" id="KW-1185">Reference proteome</keyword>
<dbReference type="Proteomes" id="UP000624404">
    <property type="component" value="Unassembled WGS sequence"/>
</dbReference>
<dbReference type="AlphaFoldDB" id="A0A8H2VYT1"/>
<dbReference type="GO" id="GO:0003886">
    <property type="term" value="F:DNA (cytosine-5-)-methyltransferase activity"/>
    <property type="evidence" value="ECO:0007669"/>
    <property type="project" value="UniProtKB-EC"/>
</dbReference>
<organism evidence="6 7">
    <name type="scientific">Sclerotinia trifoliorum</name>
    <dbReference type="NCBI Taxonomy" id="28548"/>
    <lineage>
        <taxon>Eukaryota</taxon>
        <taxon>Fungi</taxon>
        <taxon>Dikarya</taxon>
        <taxon>Ascomycota</taxon>
        <taxon>Pezizomycotina</taxon>
        <taxon>Leotiomycetes</taxon>
        <taxon>Helotiales</taxon>
        <taxon>Sclerotiniaceae</taxon>
        <taxon>Sclerotinia</taxon>
    </lineage>
</organism>
<evidence type="ECO:0000313" key="6">
    <source>
        <dbReference type="EMBL" id="CAD6446883.1"/>
    </source>
</evidence>
<feature type="region of interest" description="Disordered" evidence="5">
    <location>
        <begin position="220"/>
        <end position="241"/>
    </location>
</feature>
<protein>
    <recommendedName>
        <fullName evidence="1">DNA (cytosine-5-)-methyltransferase</fullName>
        <ecNumber evidence="1">2.1.1.37</ecNumber>
    </recommendedName>
</protein>
<feature type="compositionally biased region" description="Basic and acidic residues" evidence="5">
    <location>
        <begin position="220"/>
        <end position="233"/>
    </location>
</feature>
<dbReference type="Gene3D" id="3.40.50.150">
    <property type="entry name" value="Vaccinia Virus protein VP39"/>
    <property type="match status" value="1"/>
</dbReference>
<reference evidence="6" key="1">
    <citation type="submission" date="2020-10" db="EMBL/GenBank/DDBJ databases">
        <authorList>
            <person name="Kusch S."/>
        </authorList>
    </citation>
    <scope>NUCLEOTIDE SEQUENCE</scope>
    <source>
        <strain evidence="6">SwB9</strain>
    </source>
</reference>
<accession>A0A8H2VYT1</accession>
<dbReference type="SUPFAM" id="SSF53335">
    <property type="entry name" value="S-adenosyl-L-methionine-dependent methyltransferases"/>
    <property type="match status" value="1"/>
</dbReference>
<dbReference type="GO" id="GO:0032259">
    <property type="term" value="P:methylation"/>
    <property type="evidence" value="ECO:0007669"/>
    <property type="project" value="UniProtKB-KW"/>
</dbReference>
<dbReference type="Pfam" id="PF00145">
    <property type="entry name" value="DNA_methylase"/>
    <property type="match status" value="1"/>
</dbReference>
<evidence type="ECO:0000256" key="3">
    <source>
        <dbReference type="ARBA" id="ARBA00022679"/>
    </source>
</evidence>
<proteinExistence type="predicted"/>
<comment type="caution">
    <text evidence="6">The sequence shown here is derived from an EMBL/GenBank/DDBJ whole genome shotgun (WGS) entry which is preliminary data.</text>
</comment>
<dbReference type="InterPro" id="IPR031303">
    <property type="entry name" value="C5_meth_CS"/>
</dbReference>
<dbReference type="PANTHER" id="PTHR10629:SF52">
    <property type="entry name" value="DNA (CYTOSINE-5)-METHYLTRANSFERASE 1"/>
    <property type="match status" value="1"/>
</dbReference>
<dbReference type="EMBL" id="CAJHIA010000022">
    <property type="protein sequence ID" value="CAD6446883.1"/>
    <property type="molecule type" value="Genomic_DNA"/>
</dbReference>
<name>A0A8H2VYT1_9HELO</name>
<dbReference type="InterPro" id="IPR029063">
    <property type="entry name" value="SAM-dependent_MTases_sf"/>
</dbReference>
<evidence type="ECO:0000313" key="7">
    <source>
        <dbReference type="Proteomes" id="UP000624404"/>
    </source>
</evidence>
<dbReference type="InterPro" id="IPR001525">
    <property type="entry name" value="C5_MeTfrase"/>
</dbReference>
<dbReference type="GO" id="GO:0044027">
    <property type="term" value="P:negative regulation of gene expression via chromosomal CpG island methylation"/>
    <property type="evidence" value="ECO:0007669"/>
    <property type="project" value="TreeGrafter"/>
</dbReference>
<dbReference type="EC" id="2.1.1.37" evidence="1"/>
<keyword evidence="2" id="KW-0489">Methyltransferase</keyword>
<gene>
    <name evidence="6" type="ORF">SCLTRI_LOCUS6675</name>
</gene>
<dbReference type="GO" id="GO:0005634">
    <property type="term" value="C:nucleus"/>
    <property type="evidence" value="ECO:0007669"/>
    <property type="project" value="TreeGrafter"/>
</dbReference>
<dbReference type="Gene3D" id="3.90.120.10">
    <property type="entry name" value="DNA Methylase, subunit A, domain 2"/>
    <property type="match status" value="2"/>
</dbReference>
<dbReference type="PANTHER" id="PTHR10629">
    <property type="entry name" value="CYTOSINE-SPECIFIC METHYLTRANSFERASE"/>
    <property type="match status" value="1"/>
</dbReference>
<evidence type="ECO:0000256" key="2">
    <source>
        <dbReference type="ARBA" id="ARBA00022603"/>
    </source>
</evidence>
<sequence>MDKSHVINPETAAQKSNRLNRDKNVTQYSCSVSSKALDYVGFAKQAYLTDPLNEYQRKMRKSVPSDHLQNYTIHQLSQKYTEQLCNIPLRAGANYKNIPKNLLTKFLQQALDNPRNGGQDELRGRYGRQSVKQGFKVVTTKLNISSVGWILHPYLHRTYSARESARAQGFPDSFTWDMDNTKMTDIHKQIGNAVPIPLARALGNELWKVLQDKSRARREVNHDGEMVDREEVKLSSTTSSK</sequence>
<evidence type="ECO:0000256" key="1">
    <source>
        <dbReference type="ARBA" id="ARBA00011975"/>
    </source>
</evidence>
<evidence type="ECO:0000256" key="4">
    <source>
        <dbReference type="ARBA" id="ARBA00022691"/>
    </source>
</evidence>
<keyword evidence="4" id="KW-0949">S-adenosyl-L-methionine</keyword>
<dbReference type="OrthoDB" id="3562623at2759"/>
<keyword evidence="3" id="KW-0808">Transferase</keyword>
<dbReference type="GO" id="GO:0003677">
    <property type="term" value="F:DNA binding"/>
    <property type="evidence" value="ECO:0007669"/>
    <property type="project" value="TreeGrafter"/>
</dbReference>